<dbReference type="PANTHER" id="PTHR45677:SF8">
    <property type="entry name" value="CYSTEINE SULFINIC ACID DECARBOXYLASE"/>
    <property type="match status" value="1"/>
</dbReference>
<sequence length="517" mass="58298">MNKTLWNNTEVSPVIEAPGEDLYKDIFHELSGEEYNEAIRLAGERVSRFLKNNKKPFSGIKPVALRKMVEEIDLATPLQDYKRLFDEVDALYVHHATAYHLPGYIAHLNCPVVIPALAAEVLISAINSSQDTYDQSAGGTFMERKLIAWTGEQIGFLRDCDGIFTAGGSQSNLMGLLLARDYFALEHLNWNIKLDGNPPDAGKFRVFVSEKAHFSNQKNASIMGLGEQAIVPVETDSRYRMDPDELQKAILREKDRGNIPIAITATAGTTDFGNIDPLSEIARIAREHQLWLHVDAAYGCGLLLTDKYRHLLKGIEQADSVTIDYHKSFFQPISSSAFIVRNKLHLNIIKHHADYLNPKEQDYDELPAQINKSIIQSTRRFDALKLWFTLRYLGREKLGQYTEAIVETAKQTAEELDRDPDFELLCHSDMGALVFRYVKGAKPSEFCTLNQHIKKSLFFSGEVLLASTKVNGVFYLKFTIFNPLTTIPHIQDILTKIKQQGNEHLQLNRVSSAGGTN</sequence>
<keyword evidence="5 7" id="KW-0456">Lyase</keyword>
<evidence type="ECO:0000256" key="1">
    <source>
        <dbReference type="ARBA" id="ARBA00001933"/>
    </source>
</evidence>
<gene>
    <name evidence="8" type="ORF">SAMN02927921_01296</name>
</gene>
<dbReference type="Gene3D" id="3.90.1150.10">
    <property type="entry name" value="Aspartate Aminotransferase, domain 1"/>
    <property type="match status" value="1"/>
</dbReference>
<comment type="cofactor">
    <cofactor evidence="1 6 7">
        <name>pyridoxal 5'-phosphate</name>
        <dbReference type="ChEBI" id="CHEBI:597326"/>
    </cofactor>
</comment>
<keyword evidence="9" id="KW-1185">Reference proteome</keyword>
<evidence type="ECO:0000256" key="5">
    <source>
        <dbReference type="ARBA" id="ARBA00023239"/>
    </source>
</evidence>
<dbReference type="Pfam" id="PF00282">
    <property type="entry name" value="Pyridoxal_deC"/>
    <property type="match status" value="1"/>
</dbReference>
<organism evidence="8 9">
    <name type="scientific">Sinomicrobium oceani</name>
    <dbReference type="NCBI Taxonomy" id="1150368"/>
    <lineage>
        <taxon>Bacteria</taxon>
        <taxon>Pseudomonadati</taxon>
        <taxon>Bacteroidota</taxon>
        <taxon>Flavobacteriia</taxon>
        <taxon>Flavobacteriales</taxon>
        <taxon>Flavobacteriaceae</taxon>
        <taxon>Sinomicrobium</taxon>
    </lineage>
</organism>
<evidence type="ECO:0000313" key="8">
    <source>
        <dbReference type="EMBL" id="SFW34747.1"/>
    </source>
</evidence>
<protein>
    <submittedName>
        <fullName evidence="8">L-2,4-diaminobutyrate decarboxylase</fullName>
    </submittedName>
</protein>
<dbReference type="GO" id="GO:0006520">
    <property type="term" value="P:amino acid metabolic process"/>
    <property type="evidence" value="ECO:0007669"/>
    <property type="project" value="InterPro"/>
</dbReference>
<dbReference type="CDD" id="cd06450">
    <property type="entry name" value="DOPA_deC_like"/>
    <property type="match status" value="1"/>
</dbReference>
<dbReference type="OrthoDB" id="9803665at2"/>
<dbReference type="GO" id="GO:0005737">
    <property type="term" value="C:cytoplasm"/>
    <property type="evidence" value="ECO:0007669"/>
    <property type="project" value="TreeGrafter"/>
</dbReference>
<name>A0A1K1NHD5_9FLAO</name>
<dbReference type="GO" id="GO:0016831">
    <property type="term" value="F:carboxy-lyase activity"/>
    <property type="evidence" value="ECO:0007669"/>
    <property type="project" value="UniProtKB-KW"/>
</dbReference>
<dbReference type="Proteomes" id="UP000182248">
    <property type="component" value="Unassembled WGS sequence"/>
</dbReference>
<dbReference type="InterPro" id="IPR015421">
    <property type="entry name" value="PyrdxlP-dep_Trfase_major"/>
</dbReference>
<comment type="similarity">
    <text evidence="2 7">Belongs to the group II decarboxylase family.</text>
</comment>
<evidence type="ECO:0000256" key="3">
    <source>
        <dbReference type="ARBA" id="ARBA00022793"/>
    </source>
</evidence>
<dbReference type="GO" id="GO:0030170">
    <property type="term" value="F:pyridoxal phosphate binding"/>
    <property type="evidence" value="ECO:0007669"/>
    <property type="project" value="InterPro"/>
</dbReference>
<dbReference type="SUPFAM" id="SSF53383">
    <property type="entry name" value="PLP-dependent transferases"/>
    <property type="match status" value="1"/>
</dbReference>
<dbReference type="Gene3D" id="1.20.1650.10">
    <property type="entry name" value="PLP-dependent transferases"/>
    <property type="match status" value="1"/>
</dbReference>
<evidence type="ECO:0000256" key="6">
    <source>
        <dbReference type="PIRSR" id="PIRSR602129-50"/>
    </source>
</evidence>
<evidence type="ECO:0000256" key="4">
    <source>
        <dbReference type="ARBA" id="ARBA00022898"/>
    </source>
</evidence>
<accession>A0A1K1NHD5</accession>
<feature type="modified residue" description="N6-(pyridoxal phosphate)lysine" evidence="6">
    <location>
        <position position="327"/>
    </location>
</feature>
<dbReference type="RefSeq" id="WP_072316536.1">
    <property type="nucleotide sequence ID" value="NZ_FPJE01000005.1"/>
</dbReference>
<dbReference type="STRING" id="1150368.SAMN02927921_01296"/>
<dbReference type="InterPro" id="IPR015422">
    <property type="entry name" value="PyrdxlP-dep_Trfase_small"/>
</dbReference>
<dbReference type="Gene3D" id="3.40.640.10">
    <property type="entry name" value="Type I PLP-dependent aspartate aminotransferase-like (Major domain)"/>
    <property type="match status" value="1"/>
</dbReference>
<dbReference type="PRINTS" id="PR00800">
    <property type="entry name" value="YHDCRBOXLASE"/>
</dbReference>
<dbReference type="InterPro" id="IPR015424">
    <property type="entry name" value="PyrdxlP-dep_Trfase"/>
</dbReference>
<keyword evidence="4 6" id="KW-0663">Pyridoxal phosphate</keyword>
<dbReference type="PANTHER" id="PTHR45677">
    <property type="entry name" value="GLUTAMATE DECARBOXYLASE-RELATED"/>
    <property type="match status" value="1"/>
</dbReference>
<dbReference type="InterPro" id="IPR010977">
    <property type="entry name" value="Aromatic_deC"/>
</dbReference>
<evidence type="ECO:0000256" key="2">
    <source>
        <dbReference type="ARBA" id="ARBA00009533"/>
    </source>
</evidence>
<reference evidence="8 9" key="1">
    <citation type="submission" date="2016-11" db="EMBL/GenBank/DDBJ databases">
        <authorList>
            <person name="Jaros S."/>
            <person name="Januszkiewicz K."/>
            <person name="Wedrychowicz H."/>
        </authorList>
    </citation>
    <scope>NUCLEOTIDE SEQUENCE [LARGE SCALE GENOMIC DNA]</scope>
    <source>
        <strain evidence="8 9">CGMCC 1.12145</strain>
    </source>
</reference>
<evidence type="ECO:0000313" key="9">
    <source>
        <dbReference type="Proteomes" id="UP000182248"/>
    </source>
</evidence>
<dbReference type="InterPro" id="IPR002129">
    <property type="entry name" value="PyrdxlP-dep_de-COase"/>
</dbReference>
<proteinExistence type="inferred from homology"/>
<evidence type="ECO:0000256" key="7">
    <source>
        <dbReference type="RuleBase" id="RU000382"/>
    </source>
</evidence>
<dbReference type="AlphaFoldDB" id="A0A1K1NHD5"/>
<dbReference type="GO" id="GO:0019752">
    <property type="term" value="P:carboxylic acid metabolic process"/>
    <property type="evidence" value="ECO:0007669"/>
    <property type="project" value="InterPro"/>
</dbReference>
<keyword evidence="3" id="KW-0210">Decarboxylase</keyword>
<dbReference type="EMBL" id="FPJE01000005">
    <property type="protein sequence ID" value="SFW34747.1"/>
    <property type="molecule type" value="Genomic_DNA"/>
</dbReference>